<dbReference type="InterPro" id="IPR008978">
    <property type="entry name" value="HSP20-like_chaperone"/>
</dbReference>
<dbReference type="RefSeq" id="WP_286136843.1">
    <property type="nucleotide sequence ID" value="NZ_BRPL01000002.1"/>
</dbReference>
<dbReference type="PROSITE" id="PS01031">
    <property type="entry name" value="SHSP"/>
    <property type="match status" value="1"/>
</dbReference>
<reference evidence="4" key="2">
    <citation type="journal article" date="2023" name="PLoS ONE">
        <title>Philodulcilactobacillus myokoensis gen. nov., sp. nov., a fructophilic, acidophilic, and agar-phobic lactic acid bacterium isolated from fermented vegetable extracts.</title>
        <authorList>
            <person name="Kouya T."/>
            <person name="Ishiyama Y."/>
            <person name="Ohashi S."/>
            <person name="Kumakubo R."/>
            <person name="Yamazaki T."/>
            <person name="Otaki T."/>
        </authorList>
    </citation>
    <scope>NUCLEOTIDE SEQUENCE</scope>
    <source>
        <strain evidence="4">WR16-4</strain>
    </source>
</reference>
<gene>
    <name evidence="4" type="primary">hsp18</name>
    <name evidence="4" type="ORF">WR164_13540</name>
</gene>
<evidence type="ECO:0000256" key="1">
    <source>
        <dbReference type="PROSITE-ProRule" id="PRU00285"/>
    </source>
</evidence>
<dbReference type="SUPFAM" id="SSF49764">
    <property type="entry name" value="HSP20-like chaperones"/>
    <property type="match status" value="1"/>
</dbReference>
<evidence type="ECO:0000259" key="3">
    <source>
        <dbReference type="PROSITE" id="PS01031"/>
    </source>
</evidence>
<dbReference type="PANTHER" id="PTHR11527">
    <property type="entry name" value="HEAT-SHOCK PROTEIN 20 FAMILY MEMBER"/>
    <property type="match status" value="1"/>
</dbReference>
<proteinExistence type="inferred from homology"/>
<organism evidence="4 5">
    <name type="scientific">Philodulcilactobacillus myokoensis</name>
    <dbReference type="NCBI Taxonomy" id="2929573"/>
    <lineage>
        <taxon>Bacteria</taxon>
        <taxon>Bacillati</taxon>
        <taxon>Bacillota</taxon>
        <taxon>Bacilli</taxon>
        <taxon>Lactobacillales</taxon>
        <taxon>Lactobacillaceae</taxon>
        <taxon>Philodulcilactobacillus</taxon>
    </lineage>
</organism>
<dbReference type="Gene3D" id="2.60.40.790">
    <property type="match status" value="1"/>
</dbReference>
<dbReference type="AlphaFoldDB" id="A0A9W6ET21"/>
<keyword evidence="5" id="KW-1185">Reference proteome</keyword>
<name>A0A9W6ET21_9LACO</name>
<reference evidence="4" key="1">
    <citation type="submission" date="2022-07" db="EMBL/GenBank/DDBJ databases">
        <authorList>
            <person name="Kouya T."/>
            <person name="Ishiyama Y."/>
        </authorList>
    </citation>
    <scope>NUCLEOTIDE SEQUENCE</scope>
    <source>
        <strain evidence="4">WR16-4</strain>
    </source>
</reference>
<dbReference type="CDD" id="cd06471">
    <property type="entry name" value="ACD_LpsHSP_like"/>
    <property type="match status" value="1"/>
</dbReference>
<keyword evidence="4" id="KW-0346">Stress response</keyword>
<dbReference type="InterPro" id="IPR031107">
    <property type="entry name" value="Small_HSP"/>
</dbReference>
<accession>A0A9W6ET21</accession>
<dbReference type="EMBL" id="BRPL01000002">
    <property type="protein sequence ID" value="GLB47375.1"/>
    <property type="molecule type" value="Genomic_DNA"/>
</dbReference>
<feature type="domain" description="SHSP" evidence="3">
    <location>
        <begin position="31"/>
        <end position="144"/>
    </location>
</feature>
<evidence type="ECO:0000256" key="2">
    <source>
        <dbReference type="RuleBase" id="RU003616"/>
    </source>
</evidence>
<evidence type="ECO:0000313" key="5">
    <source>
        <dbReference type="Proteomes" id="UP001144204"/>
    </source>
</evidence>
<sequence length="144" mass="16539">MANDLRNRNYDMFGDPMDNFFGNFGKNMFNSFANSNEMKTDVVENKDNFQVTAELPGFKKDNIDLDYHDNNLNIRANHDLNKEAKDNKGNVLRKERSTSNVARSFYLPHVDFNNISASYDGGLLKITLPKESKDQRNGHSIDIK</sequence>
<protein>
    <submittedName>
        <fullName evidence="4">18 kDa heat shock protein</fullName>
    </submittedName>
</protein>
<evidence type="ECO:0000313" key="4">
    <source>
        <dbReference type="EMBL" id="GLB47375.1"/>
    </source>
</evidence>
<dbReference type="Proteomes" id="UP001144204">
    <property type="component" value="Unassembled WGS sequence"/>
</dbReference>
<dbReference type="Pfam" id="PF00011">
    <property type="entry name" value="HSP20"/>
    <property type="match status" value="1"/>
</dbReference>
<comment type="caution">
    <text evidence="4">The sequence shown here is derived from an EMBL/GenBank/DDBJ whole genome shotgun (WGS) entry which is preliminary data.</text>
</comment>
<dbReference type="InterPro" id="IPR002068">
    <property type="entry name" value="A-crystallin/Hsp20_dom"/>
</dbReference>
<comment type="similarity">
    <text evidence="1 2">Belongs to the small heat shock protein (HSP20) family.</text>
</comment>